<proteinExistence type="evidence at transcript level"/>
<feature type="non-terminal residue" evidence="3">
    <location>
        <position position="1"/>
    </location>
</feature>
<name>T2MCW8_HYDVU</name>
<dbReference type="PANTHER" id="PTHR12767:SF9">
    <property type="entry name" value="BCL7-LIKE"/>
    <property type="match status" value="1"/>
</dbReference>
<evidence type="ECO:0000256" key="1">
    <source>
        <dbReference type="ARBA" id="ARBA00010326"/>
    </source>
</evidence>
<reference evidence="3" key="1">
    <citation type="journal article" date="2013" name="Genome Biol. Evol.">
        <title>Punctuated emergences of genetic and phenotypic innovations in eumetazoan, bilaterian, euteleostome, and hominidae ancestors.</title>
        <authorList>
            <person name="Wenger Y."/>
            <person name="Galliot B."/>
        </authorList>
    </citation>
    <scope>NUCLEOTIDE SEQUENCE</scope>
    <source>
        <tissue evidence="3">Whole animals</tissue>
    </source>
</reference>
<dbReference type="Pfam" id="PF04714">
    <property type="entry name" value="BCL_N"/>
    <property type="match status" value="1"/>
</dbReference>
<sequence>EKRDKYLTLTMNRSSFRLETRSRAKDEIKRVMMTIEKVRKWEKKWISVGPSTCTMKAFRWVPVEEREGDKRKDKTKSAKKKSQVSKPVSVDFEDSNCSYPSPAPHSEDSQEIDSLQDYPQKKTLKRAAVVNDSSLGFDDSTSKFDTDTNNQYVSNEGSNFGRSFSVSEDSNSNLPGGAFSHRNNNSNNVVGFSQELMKVTAGVNSENDDSMFPSQTSFSNNLDEDENSKDSDTFPIQPLKKKSKSDIVE</sequence>
<protein>
    <submittedName>
        <fullName evidence="3">B-cell CLL/lymphoma 7 protein family member A</fullName>
    </submittedName>
</protein>
<feature type="compositionally biased region" description="Polar residues" evidence="2">
    <location>
        <begin position="149"/>
        <end position="174"/>
    </location>
</feature>
<dbReference type="InterPro" id="IPR006804">
    <property type="entry name" value="BCL7"/>
</dbReference>
<feature type="compositionally biased region" description="Basic and acidic residues" evidence="2">
    <location>
        <begin position="64"/>
        <end position="76"/>
    </location>
</feature>
<gene>
    <name evidence="3" type="primary">BCL7A</name>
</gene>
<feature type="region of interest" description="Disordered" evidence="2">
    <location>
        <begin position="64"/>
        <end position="186"/>
    </location>
</feature>
<organism evidence="3">
    <name type="scientific">Hydra vulgaris</name>
    <name type="common">Hydra</name>
    <name type="synonym">Hydra attenuata</name>
    <dbReference type="NCBI Taxonomy" id="6087"/>
    <lineage>
        <taxon>Eukaryota</taxon>
        <taxon>Metazoa</taxon>
        <taxon>Cnidaria</taxon>
        <taxon>Hydrozoa</taxon>
        <taxon>Hydroidolina</taxon>
        <taxon>Anthoathecata</taxon>
        <taxon>Aplanulata</taxon>
        <taxon>Hydridae</taxon>
        <taxon>Hydra</taxon>
    </lineage>
</organism>
<comment type="similarity">
    <text evidence="1">Belongs to the BCL7 family.</text>
</comment>
<dbReference type="PANTHER" id="PTHR12767">
    <property type="entry name" value="BCL7 RELATED"/>
    <property type="match status" value="1"/>
</dbReference>
<dbReference type="EMBL" id="HAAD01003528">
    <property type="protein sequence ID" value="CDG69760.1"/>
    <property type="molecule type" value="mRNA"/>
</dbReference>
<feature type="compositionally biased region" description="Polar residues" evidence="2">
    <location>
        <begin position="212"/>
        <end position="221"/>
    </location>
</feature>
<feature type="region of interest" description="Disordered" evidence="2">
    <location>
        <begin position="202"/>
        <end position="249"/>
    </location>
</feature>
<evidence type="ECO:0000256" key="2">
    <source>
        <dbReference type="SAM" id="MobiDB-lite"/>
    </source>
</evidence>
<dbReference type="OrthoDB" id="6784356at2759"/>
<accession>T2MCW8</accession>
<evidence type="ECO:0000313" key="3">
    <source>
        <dbReference type="EMBL" id="CDG69760.1"/>
    </source>
</evidence>
<dbReference type="AlphaFoldDB" id="T2MCW8"/>